<evidence type="ECO:0000313" key="2">
    <source>
        <dbReference type="Proteomes" id="UP001175271"/>
    </source>
</evidence>
<proteinExistence type="predicted"/>
<reference evidence="1" key="1">
    <citation type="submission" date="2023-06" db="EMBL/GenBank/DDBJ databases">
        <title>Genomic analysis of the entomopathogenic nematode Steinernema hermaphroditum.</title>
        <authorList>
            <person name="Schwarz E.M."/>
            <person name="Heppert J.K."/>
            <person name="Baniya A."/>
            <person name="Schwartz H.T."/>
            <person name="Tan C.-H."/>
            <person name="Antoshechkin I."/>
            <person name="Sternberg P.W."/>
            <person name="Goodrich-Blair H."/>
            <person name="Dillman A.R."/>
        </authorList>
    </citation>
    <scope>NUCLEOTIDE SEQUENCE</scope>
    <source>
        <strain evidence="1">PS9179</strain>
        <tissue evidence="1">Whole animal</tissue>
    </source>
</reference>
<accession>A0AA39I878</accession>
<name>A0AA39I878_9BILA</name>
<dbReference type="AlphaFoldDB" id="A0AA39I878"/>
<keyword evidence="2" id="KW-1185">Reference proteome</keyword>
<dbReference type="Proteomes" id="UP001175271">
    <property type="component" value="Unassembled WGS sequence"/>
</dbReference>
<dbReference type="EMBL" id="JAUCMV010000002">
    <property type="protein sequence ID" value="KAK0418164.1"/>
    <property type="molecule type" value="Genomic_DNA"/>
</dbReference>
<organism evidence="1 2">
    <name type="scientific">Steinernema hermaphroditum</name>
    <dbReference type="NCBI Taxonomy" id="289476"/>
    <lineage>
        <taxon>Eukaryota</taxon>
        <taxon>Metazoa</taxon>
        <taxon>Ecdysozoa</taxon>
        <taxon>Nematoda</taxon>
        <taxon>Chromadorea</taxon>
        <taxon>Rhabditida</taxon>
        <taxon>Tylenchina</taxon>
        <taxon>Panagrolaimomorpha</taxon>
        <taxon>Strongyloidoidea</taxon>
        <taxon>Steinernematidae</taxon>
        <taxon>Steinernema</taxon>
    </lineage>
</organism>
<gene>
    <name evidence="1" type="ORF">QR680_013408</name>
</gene>
<sequence>MCTTRRLSPRFMVRKLRRRIRGRRLFSTTTLHLTREPNCPDGWKRNPIKRYRSRRATEDISAKFRVELQMEATVGLFAVGRPHQFRIEKAIYAHSFPKWAFRGSVLWPLAKLLS</sequence>
<protein>
    <submittedName>
        <fullName evidence="1">Uncharacterized protein</fullName>
    </submittedName>
</protein>
<evidence type="ECO:0000313" key="1">
    <source>
        <dbReference type="EMBL" id="KAK0418164.1"/>
    </source>
</evidence>
<comment type="caution">
    <text evidence="1">The sequence shown here is derived from an EMBL/GenBank/DDBJ whole genome shotgun (WGS) entry which is preliminary data.</text>
</comment>